<protein>
    <submittedName>
        <fullName evidence="2">Helix-turn-helix domain-containing protein</fullName>
    </submittedName>
</protein>
<dbReference type="SUPFAM" id="SSF53850">
    <property type="entry name" value="Periplasmic binding protein-like II"/>
    <property type="match status" value="1"/>
</dbReference>
<dbReference type="Gene3D" id="3.40.190.10">
    <property type="entry name" value="Periplasmic binding protein-like II"/>
    <property type="match status" value="2"/>
</dbReference>
<dbReference type="PANTHER" id="PTHR30024:SF45">
    <property type="entry name" value="ABC TRANSPORTER SUBSTRATE-BINDING PROTEIN"/>
    <property type="match status" value="1"/>
</dbReference>
<feature type="domain" description="Helix-turn-helix" evidence="1">
    <location>
        <begin position="9"/>
        <end position="57"/>
    </location>
</feature>
<dbReference type="Proteomes" id="UP001056756">
    <property type="component" value="Chromosome"/>
</dbReference>
<organism evidence="2 3">
    <name type="scientific">Candidatus Pristimantibacillus lignocellulolyticus</name>
    <dbReference type="NCBI Taxonomy" id="2994561"/>
    <lineage>
        <taxon>Bacteria</taxon>
        <taxon>Bacillati</taxon>
        <taxon>Bacillota</taxon>
        <taxon>Bacilli</taxon>
        <taxon>Bacillales</taxon>
        <taxon>Paenibacillaceae</taxon>
        <taxon>Candidatus Pristimantibacillus</taxon>
    </lineage>
</organism>
<evidence type="ECO:0000259" key="1">
    <source>
        <dbReference type="Pfam" id="PF12728"/>
    </source>
</evidence>
<reference evidence="2" key="1">
    <citation type="submission" date="2022-05" db="EMBL/GenBank/DDBJ databases">
        <title>Novel bacterial taxa in a minimal lignocellulolytic consortium and its capacity to transform plastics disclosed by genome-resolved metagenomics.</title>
        <authorList>
            <person name="Rodriguez C.A.D."/>
            <person name="Diaz-Garcia L."/>
            <person name="Herrera K."/>
            <person name="Tarazona N.A."/>
            <person name="Sproer C."/>
            <person name="Overmann J."/>
            <person name="Jimenez D.J."/>
        </authorList>
    </citation>
    <scope>NUCLEOTIDE SEQUENCE</scope>
    <source>
        <strain evidence="2">MAG5</strain>
    </source>
</reference>
<dbReference type="PANTHER" id="PTHR30024">
    <property type="entry name" value="ALIPHATIC SULFONATES-BINDING PROTEIN-RELATED"/>
    <property type="match status" value="1"/>
</dbReference>
<name>A0A9J6ZFP0_9BACL</name>
<dbReference type="SUPFAM" id="SSF46955">
    <property type="entry name" value="Putative DNA-binding domain"/>
    <property type="match status" value="1"/>
</dbReference>
<dbReference type="Pfam" id="PF12728">
    <property type="entry name" value="HTH_17"/>
    <property type="match status" value="1"/>
</dbReference>
<proteinExistence type="predicted"/>
<evidence type="ECO:0000313" key="3">
    <source>
        <dbReference type="Proteomes" id="UP001056756"/>
    </source>
</evidence>
<dbReference type="InterPro" id="IPR010093">
    <property type="entry name" value="SinI_DNA-bd"/>
</dbReference>
<dbReference type="NCBIfam" id="TIGR01764">
    <property type="entry name" value="excise"/>
    <property type="match status" value="1"/>
</dbReference>
<dbReference type="InterPro" id="IPR009061">
    <property type="entry name" value="DNA-bd_dom_put_sf"/>
</dbReference>
<dbReference type="InterPro" id="IPR041657">
    <property type="entry name" value="HTH_17"/>
</dbReference>
<accession>A0A9J6ZFP0</accession>
<evidence type="ECO:0000313" key="2">
    <source>
        <dbReference type="EMBL" id="URN94696.1"/>
    </source>
</evidence>
<sequence>MSNGPFQYISIHEAINQLGVSRATIDRWRKEKSLPYIKIGKEVLFDPEQIQKWIANHHSEQSHTQSSNDLSAPTILTIGYQTTSAQLWSPLVMKQRALFEEELEIAFPNRHFELHWVNAPNGMELVEELIAGRVHIASVGDYPISASWNLSQVLPRFNPIFLAFDGKSTDNNGISLVVPTGSKMNYSDQLQDEIFSAVSGSSSAYRLNQWKNQHRIQSETIVHRNMGDCLNDIVGRHIGASMLWEPYLSWAQHIGAGQRIRGDSNNSDYLTGLIADQQWVSQNEDIVICYLKAHIRAHQYIREHSEDAAFLIKNASGFPAEVVYQALSHIHWDASIYQRDVQILLDMKQSLSPFTSTPYQGELQRISFRSQYLQQAVESLKLPQLPDFPLLGDWSKDLMY</sequence>
<dbReference type="Gene3D" id="1.10.10.10">
    <property type="entry name" value="Winged helix-like DNA-binding domain superfamily/Winged helix DNA-binding domain"/>
    <property type="match status" value="1"/>
</dbReference>
<gene>
    <name evidence="2" type="ORF">NAG76_00095</name>
</gene>
<dbReference type="KEGG" id="plig:NAG76_00095"/>
<dbReference type="GO" id="GO:0003677">
    <property type="term" value="F:DNA binding"/>
    <property type="evidence" value="ECO:0007669"/>
    <property type="project" value="InterPro"/>
</dbReference>
<dbReference type="InterPro" id="IPR036388">
    <property type="entry name" value="WH-like_DNA-bd_sf"/>
</dbReference>
<dbReference type="AlphaFoldDB" id="A0A9J6ZFP0"/>
<dbReference type="EMBL" id="CP097899">
    <property type="protein sequence ID" value="URN94696.1"/>
    <property type="molecule type" value="Genomic_DNA"/>
</dbReference>